<dbReference type="PANTHER" id="PTHR46128:SF73">
    <property type="entry name" value="CRIB DOMAIN-CONTAINING PROTEIN"/>
    <property type="match status" value="1"/>
</dbReference>
<protein>
    <recommendedName>
        <fullName evidence="7">Pentatricopeptide repeat-containing protein</fullName>
    </recommendedName>
</protein>
<feature type="repeat" description="PPR" evidence="3">
    <location>
        <begin position="693"/>
        <end position="727"/>
    </location>
</feature>
<reference evidence="5" key="1">
    <citation type="journal article" date="2023" name="Plant J.">
        <title>The genome of the king protea, Protea cynaroides.</title>
        <authorList>
            <person name="Chang J."/>
            <person name="Duong T.A."/>
            <person name="Schoeman C."/>
            <person name="Ma X."/>
            <person name="Roodt D."/>
            <person name="Barker N."/>
            <person name="Li Z."/>
            <person name="Van de Peer Y."/>
            <person name="Mizrachi E."/>
        </authorList>
    </citation>
    <scope>NUCLEOTIDE SEQUENCE</scope>
    <source>
        <tissue evidence="5">Young leaves</tissue>
    </source>
</reference>
<feature type="repeat" description="PPR" evidence="3">
    <location>
        <begin position="658"/>
        <end position="692"/>
    </location>
</feature>
<evidence type="ECO:0000313" key="5">
    <source>
        <dbReference type="EMBL" id="KAJ4965264.1"/>
    </source>
</evidence>
<feature type="repeat" description="PPR" evidence="3">
    <location>
        <begin position="407"/>
        <end position="441"/>
    </location>
</feature>
<feature type="repeat" description="PPR" evidence="3">
    <location>
        <begin position="728"/>
        <end position="762"/>
    </location>
</feature>
<evidence type="ECO:0000256" key="1">
    <source>
        <dbReference type="ARBA" id="ARBA00007626"/>
    </source>
</evidence>
<comment type="similarity">
    <text evidence="1">Belongs to the PPR family. P subfamily.</text>
</comment>
<evidence type="ECO:0000256" key="3">
    <source>
        <dbReference type="PROSITE-ProRule" id="PRU00708"/>
    </source>
</evidence>
<keyword evidence="2" id="KW-0677">Repeat</keyword>
<dbReference type="NCBIfam" id="TIGR00756">
    <property type="entry name" value="PPR"/>
    <property type="match status" value="10"/>
</dbReference>
<feature type="compositionally biased region" description="Basic residues" evidence="4">
    <location>
        <begin position="1098"/>
        <end position="1114"/>
    </location>
</feature>
<accession>A0A9Q0QMR8</accession>
<feature type="repeat" description="PPR" evidence="3">
    <location>
        <begin position="372"/>
        <end position="406"/>
    </location>
</feature>
<dbReference type="EMBL" id="JAMYWD010000007">
    <property type="protein sequence ID" value="KAJ4965264.1"/>
    <property type="molecule type" value="Genomic_DNA"/>
</dbReference>
<feature type="repeat" description="PPR" evidence="3">
    <location>
        <begin position="623"/>
        <end position="657"/>
    </location>
</feature>
<dbReference type="PANTHER" id="PTHR46128">
    <property type="entry name" value="MITOCHONDRIAL GROUP I INTRON SPLICING FACTOR CCM1"/>
    <property type="match status" value="1"/>
</dbReference>
<evidence type="ECO:0000256" key="4">
    <source>
        <dbReference type="SAM" id="MobiDB-lite"/>
    </source>
</evidence>
<dbReference type="InterPro" id="IPR002885">
    <property type="entry name" value="PPR_rpt"/>
</dbReference>
<dbReference type="PROSITE" id="PS51375">
    <property type="entry name" value="PPR"/>
    <property type="match status" value="11"/>
</dbReference>
<dbReference type="AlphaFoldDB" id="A0A9Q0QMR8"/>
<dbReference type="Pfam" id="PF01535">
    <property type="entry name" value="PPR"/>
    <property type="match status" value="3"/>
</dbReference>
<gene>
    <name evidence="5" type="ORF">NE237_017113</name>
</gene>
<evidence type="ECO:0000313" key="6">
    <source>
        <dbReference type="Proteomes" id="UP001141806"/>
    </source>
</evidence>
<feature type="repeat" description="PPR" evidence="3">
    <location>
        <begin position="267"/>
        <end position="301"/>
    </location>
</feature>
<dbReference type="Gene3D" id="1.25.40.10">
    <property type="entry name" value="Tetratricopeptide repeat domain"/>
    <property type="match status" value="7"/>
</dbReference>
<evidence type="ECO:0008006" key="7">
    <source>
        <dbReference type="Google" id="ProtNLM"/>
    </source>
</evidence>
<dbReference type="Pfam" id="PF13041">
    <property type="entry name" value="PPR_2"/>
    <property type="match status" value="5"/>
</dbReference>
<proteinExistence type="inferred from homology"/>
<feature type="repeat" description="PPR" evidence="3">
    <location>
        <begin position="81"/>
        <end position="115"/>
    </location>
</feature>
<dbReference type="Proteomes" id="UP001141806">
    <property type="component" value="Unassembled WGS sequence"/>
</dbReference>
<comment type="caution">
    <text evidence="5">The sequence shown here is derived from an EMBL/GenBank/DDBJ whole genome shotgun (WGS) entry which is preliminary data.</text>
</comment>
<dbReference type="OrthoDB" id="185373at2759"/>
<evidence type="ECO:0000256" key="2">
    <source>
        <dbReference type="ARBA" id="ARBA00022737"/>
    </source>
</evidence>
<organism evidence="5 6">
    <name type="scientific">Protea cynaroides</name>
    <dbReference type="NCBI Taxonomy" id="273540"/>
    <lineage>
        <taxon>Eukaryota</taxon>
        <taxon>Viridiplantae</taxon>
        <taxon>Streptophyta</taxon>
        <taxon>Embryophyta</taxon>
        <taxon>Tracheophyta</taxon>
        <taxon>Spermatophyta</taxon>
        <taxon>Magnoliopsida</taxon>
        <taxon>Proteales</taxon>
        <taxon>Proteaceae</taxon>
        <taxon>Protea</taxon>
    </lineage>
</organism>
<keyword evidence="6" id="KW-1185">Reference proteome</keyword>
<name>A0A9Q0QMR8_9MAGN</name>
<sequence>MRNGKTLSFTLLGTSSELANILLVASLSKTLSESGTRNLDADSIPLSESIVLQILRRNSLDTSKKLDFFRWASLRPGYKHSSNTYSQVFHAICRSGCLDELPPLLRLMKEDGVVVDSATFKLLLDSFIRSGKFDSALEILDDMEELGTNLNPHMYNSVVIALVRKNQVGLALSMFYKVLEALNGDGAIVPDAIACNELLVALRKADMRVEFRMVFEKLREKSGFLMDTWGYNICIHVFGCWGDLGMSLKLFKEMKEKALSLGSPGPDLCTYNSLIRVLCLVGKVKDALIVWEELKGSGCEPDAFTHRILIQGCCKSYRVDDATRIFSEMQYNGCRPDTVVYNSLLDGLFKARRLTEACQLFEKMIQDGVRASCWSYNILIDGLFKNGRAAAGYTLFCDLKKKGQLVDCVTYSIVVQHLCKEGQLEGAFDLVSEMEARGFVVDLVTMTSLLIGLHKQGRWDWAEKLLKHVRDGTLVSNVIRWRYSMEASIRDSKSRKKDFTSMFSSKTDLAEILGLTTSSSNDPFGSNVDATDEGGQTLGNPFAITDQWSSSPYMDKLANEMKAVNRSFLSFSVSKGQRVQESGIGSFNTDMINTYLSIFLAKGNLSLACKLFEIFTEMGVNPVGYSYNSMMSSFVKKGYFNEAWSVLHEMGEKLCPADIATYNVVIQGLGKMGRADLASAVLDQLMEHGGYLDIVMYNTLIHALGRAGRIDEANKLFEQMKTSGINPDVVTFNTLIEVHSKAGQVKEAYKFLKMMLDAGCSPNYVTDTTLDFLEKEIEKIRYQKASIKRHSNKENEWCLLLHVVRESSAWVTCGLDLLRLLMDSDWPCCSCEFREAVVADLVLFEGLAIIYNLALPVTFRDEVTSKLGVFRGFFSGHLLLAGDGTQSGRISAPPLLSFWSDPYALASGSPSPPVALRVVFLIPLCTSGEEFPLSRISRRSKVMLASTPKSQSLTALLRWPAWLLRYPPELLRGGPSSDGLCMVSAIFESPTHASPLVSSVGQLASPSLVLANPFAILDGSEFVDSLLEGELLPAESTLLIQATSPLFPSVLAMIRRDPLRSITLVVLFSPRMAPAIAQPPPFVKVGAPSTLPSVIRRSSRKPLGKGKNPGKGKKGAAAGYSQIKGKNLAVASSILFRDWKTSHNSANKEAARDFDCLEFDALDVGILSSSPETIHCRLTRKDSNKCLYCSAIYASNSRDRRCDFWSEIDLAATNIKTTGLCLLLGI</sequence>
<feature type="repeat" description="PPR" evidence="3">
    <location>
        <begin position="302"/>
        <end position="336"/>
    </location>
</feature>
<dbReference type="InterPro" id="IPR050872">
    <property type="entry name" value="PPR_P_subfamily"/>
</dbReference>
<feature type="repeat" description="PPR" evidence="3">
    <location>
        <begin position="116"/>
        <end position="150"/>
    </location>
</feature>
<dbReference type="InterPro" id="IPR011990">
    <property type="entry name" value="TPR-like_helical_dom_sf"/>
</dbReference>
<feature type="region of interest" description="Disordered" evidence="4">
    <location>
        <begin position="1098"/>
        <end position="1118"/>
    </location>
</feature>
<feature type="repeat" description="PPR" evidence="3">
    <location>
        <begin position="337"/>
        <end position="371"/>
    </location>
</feature>